<comment type="caution">
    <text evidence="2">The sequence shown here is derived from an EMBL/GenBank/DDBJ whole genome shotgun (WGS) entry which is preliminary data.</text>
</comment>
<keyword evidence="3" id="KW-1185">Reference proteome</keyword>
<sequence length="300" mass="31667">MPSIPGTPTSSSPITTSAPTPAQIALAPSAPIQMERSESGDSVVEDARAAEEGPRPEFLQITDLDVLASRLVEDGARSGENYEGLLLVSEIIGPAAPGAPTPAPLANLASEAGSATATLANTSTEKATVPYIGQVEVQRRRVLKDGRVKLKLSLLGVAVDRCGVCLSQFRREERGALTPVPRGVSPPLAAHCRRVPDLPHGPLHGRIRDMLSASLHWVWTSALICDHYLSLTFPSLLAPAASLSDLIPNPRSTSSLSLHNTPSLSALSLLAHLRSHTHCTLLNLAIAVARQVSGLVRMEL</sequence>
<feature type="compositionally biased region" description="Basic and acidic residues" evidence="1">
    <location>
        <begin position="35"/>
        <end position="55"/>
    </location>
</feature>
<gene>
    <name evidence="2" type="ORF">ONZ51_g6099</name>
</gene>
<dbReference type="Proteomes" id="UP001215151">
    <property type="component" value="Unassembled WGS sequence"/>
</dbReference>
<dbReference type="AlphaFoldDB" id="A0AAD7X8Q5"/>
<evidence type="ECO:0000313" key="3">
    <source>
        <dbReference type="Proteomes" id="UP001215151"/>
    </source>
</evidence>
<feature type="region of interest" description="Disordered" evidence="1">
    <location>
        <begin position="1"/>
        <end position="56"/>
    </location>
</feature>
<protein>
    <submittedName>
        <fullName evidence="2">Uncharacterized protein</fullName>
    </submittedName>
</protein>
<name>A0AAD7X8Q5_9APHY</name>
<accession>A0AAD7X8Q5</accession>
<evidence type="ECO:0000313" key="2">
    <source>
        <dbReference type="EMBL" id="KAJ8481274.1"/>
    </source>
</evidence>
<dbReference type="EMBL" id="JAPEVG010000141">
    <property type="protein sequence ID" value="KAJ8481274.1"/>
    <property type="molecule type" value="Genomic_DNA"/>
</dbReference>
<evidence type="ECO:0000256" key="1">
    <source>
        <dbReference type="SAM" id="MobiDB-lite"/>
    </source>
</evidence>
<reference evidence="2" key="1">
    <citation type="submission" date="2022-11" db="EMBL/GenBank/DDBJ databases">
        <title>Genome Sequence of Cubamyces cubensis.</title>
        <authorList>
            <person name="Buettner E."/>
        </authorList>
    </citation>
    <scope>NUCLEOTIDE SEQUENCE</scope>
    <source>
        <strain evidence="2">MPL-01</strain>
    </source>
</reference>
<organism evidence="2 3">
    <name type="scientific">Trametes cubensis</name>
    <dbReference type="NCBI Taxonomy" id="1111947"/>
    <lineage>
        <taxon>Eukaryota</taxon>
        <taxon>Fungi</taxon>
        <taxon>Dikarya</taxon>
        <taxon>Basidiomycota</taxon>
        <taxon>Agaricomycotina</taxon>
        <taxon>Agaricomycetes</taxon>
        <taxon>Polyporales</taxon>
        <taxon>Polyporaceae</taxon>
        <taxon>Trametes</taxon>
    </lineage>
</organism>
<proteinExistence type="predicted"/>
<feature type="compositionally biased region" description="Low complexity" evidence="1">
    <location>
        <begin position="1"/>
        <end position="22"/>
    </location>
</feature>